<dbReference type="PANTHER" id="PTHR21301">
    <property type="entry name" value="REVERSE TRANSCRIPTASE"/>
    <property type="match status" value="1"/>
</dbReference>
<proteinExistence type="predicted"/>
<organism evidence="2">
    <name type="scientific">Trichuris suis</name>
    <name type="common">pig whipworm</name>
    <dbReference type="NCBI Taxonomy" id="68888"/>
    <lineage>
        <taxon>Eukaryota</taxon>
        <taxon>Metazoa</taxon>
        <taxon>Ecdysozoa</taxon>
        <taxon>Nematoda</taxon>
        <taxon>Enoplea</taxon>
        <taxon>Dorylaimia</taxon>
        <taxon>Trichinellida</taxon>
        <taxon>Trichuridae</taxon>
        <taxon>Trichuris</taxon>
    </lineage>
</organism>
<evidence type="ECO:0000313" key="2">
    <source>
        <dbReference type="EMBL" id="KFD61332.1"/>
    </source>
</evidence>
<dbReference type="Pfam" id="PF26215">
    <property type="entry name" value="HTH_animal"/>
    <property type="match status" value="1"/>
</dbReference>
<gene>
    <name evidence="2" type="ORF">M514_12061</name>
</gene>
<protein>
    <recommendedName>
        <fullName evidence="1">Helix-turn-helix domain-containing protein</fullName>
    </recommendedName>
</protein>
<sequence length="280" mass="31542">MVDRAHRLCDPQFLPAELGHIKRTFLYNGFPGKLVNSCITRRMRHLHGETAAREPTQDIRITVPYYQGLSEKIQTISRDLGFTVSFSRSANLGSMLRSDKLKAPPDQRPGAVYQITCTCGALYIGETGNSVSHRFTEHLRSLTRYRNAQARHMGLDVRTRGRPQTLEPTSAMQKALDSSAVTEHAVACQKTATDLSISVLHRELQYKRREIIEALYIRHNRTINKDAGHTVSEAWLPLTAAHMCLHANPTEKHHLTAASIADRLSPDDYTREPTGHPQFP</sequence>
<dbReference type="PANTHER" id="PTHR21301:SF11">
    <property type="entry name" value="GIY-YIG DOMAIN-CONTAINING PROTEIN"/>
    <property type="match status" value="1"/>
</dbReference>
<evidence type="ECO:0000259" key="1">
    <source>
        <dbReference type="Pfam" id="PF26215"/>
    </source>
</evidence>
<accession>A0A085MVT6</accession>
<name>A0A085MVT6_9BILA</name>
<dbReference type="EMBL" id="KL367626">
    <property type="protein sequence ID" value="KFD61332.1"/>
    <property type="molecule type" value="Genomic_DNA"/>
</dbReference>
<dbReference type="InterPro" id="IPR058912">
    <property type="entry name" value="HTH_animal"/>
</dbReference>
<reference evidence="2" key="1">
    <citation type="journal article" date="2014" name="Nat. Genet.">
        <title>Genome and transcriptome of the porcine whipworm Trichuris suis.</title>
        <authorList>
            <person name="Jex A.R."/>
            <person name="Nejsum P."/>
            <person name="Schwarz E.M."/>
            <person name="Hu L."/>
            <person name="Young N.D."/>
            <person name="Hall R.S."/>
            <person name="Korhonen P.K."/>
            <person name="Liao S."/>
            <person name="Thamsborg S."/>
            <person name="Xia J."/>
            <person name="Xu P."/>
            <person name="Wang S."/>
            <person name="Scheerlinck J.P."/>
            <person name="Hofmann A."/>
            <person name="Sternberg P.W."/>
            <person name="Wang J."/>
            <person name="Gasser R.B."/>
        </authorList>
    </citation>
    <scope>NUCLEOTIDE SEQUENCE [LARGE SCALE GENOMIC DNA]</scope>
    <source>
        <strain evidence="2">DCEP-RM93F</strain>
    </source>
</reference>
<feature type="domain" description="Helix-turn-helix" evidence="1">
    <location>
        <begin position="1"/>
        <end position="39"/>
    </location>
</feature>
<dbReference type="AlphaFoldDB" id="A0A085MVT6"/>
<dbReference type="Proteomes" id="UP000030758">
    <property type="component" value="Unassembled WGS sequence"/>
</dbReference>